<accession>A0A1M5YM61</accession>
<dbReference type="Pfam" id="PF05504">
    <property type="entry name" value="Spore_GerAC"/>
    <property type="match status" value="1"/>
</dbReference>
<keyword evidence="6" id="KW-0564">Palmitate</keyword>
<dbReference type="RefSeq" id="WP_073079781.1">
    <property type="nucleotide sequence ID" value="NZ_FQXV01000009.1"/>
</dbReference>
<dbReference type="GO" id="GO:0009847">
    <property type="term" value="P:spore germination"/>
    <property type="evidence" value="ECO:0007669"/>
    <property type="project" value="InterPro"/>
</dbReference>
<dbReference type="Pfam" id="PF25198">
    <property type="entry name" value="Spore_GerAC_N"/>
    <property type="match status" value="1"/>
</dbReference>
<gene>
    <name evidence="10" type="ORF">SAMN02745823_02642</name>
</gene>
<reference evidence="10 11" key="1">
    <citation type="submission" date="2016-11" db="EMBL/GenBank/DDBJ databases">
        <authorList>
            <person name="Jaros S."/>
            <person name="Januszkiewicz K."/>
            <person name="Wedrychowicz H."/>
        </authorList>
    </citation>
    <scope>NUCLEOTIDE SEQUENCE [LARGE SCALE GENOMIC DNA]</scope>
    <source>
        <strain evidence="10 11">DSM 10068</strain>
    </source>
</reference>
<dbReference type="InterPro" id="IPR008844">
    <property type="entry name" value="Spore_GerAC-like"/>
</dbReference>
<keyword evidence="11" id="KW-1185">Reference proteome</keyword>
<dbReference type="PROSITE" id="PS51257">
    <property type="entry name" value="PROKAR_LIPOPROTEIN"/>
    <property type="match status" value="1"/>
</dbReference>
<dbReference type="EMBL" id="FQXV01000009">
    <property type="protein sequence ID" value="SHI12989.1"/>
    <property type="molecule type" value="Genomic_DNA"/>
</dbReference>
<dbReference type="PANTHER" id="PTHR35789:SF1">
    <property type="entry name" value="SPORE GERMINATION PROTEIN B3"/>
    <property type="match status" value="1"/>
</dbReference>
<dbReference type="PANTHER" id="PTHR35789">
    <property type="entry name" value="SPORE GERMINATION PROTEIN B3"/>
    <property type="match status" value="1"/>
</dbReference>
<evidence type="ECO:0000256" key="2">
    <source>
        <dbReference type="ARBA" id="ARBA00007886"/>
    </source>
</evidence>
<evidence type="ECO:0000256" key="7">
    <source>
        <dbReference type="ARBA" id="ARBA00023288"/>
    </source>
</evidence>
<evidence type="ECO:0000256" key="1">
    <source>
        <dbReference type="ARBA" id="ARBA00004635"/>
    </source>
</evidence>
<protein>
    <submittedName>
        <fullName evidence="10">Spore germination B3/ GerAC like, C-terminal</fullName>
    </submittedName>
</protein>
<dbReference type="Proteomes" id="UP000183995">
    <property type="component" value="Unassembled WGS sequence"/>
</dbReference>
<dbReference type="InterPro" id="IPR038501">
    <property type="entry name" value="Spore_GerAC_C_sf"/>
</dbReference>
<comment type="similarity">
    <text evidence="2">Belongs to the GerABKC lipoprotein family.</text>
</comment>
<evidence type="ECO:0000256" key="6">
    <source>
        <dbReference type="ARBA" id="ARBA00023139"/>
    </source>
</evidence>
<keyword evidence="4" id="KW-0732">Signal</keyword>
<evidence type="ECO:0000259" key="8">
    <source>
        <dbReference type="Pfam" id="PF05504"/>
    </source>
</evidence>
<organism evidence="10 11">
    <name type="scientific">Sporobacter termitidis DSM 10068</name>
    <dbReference type="NCBI Taxonomy" id="1123282"/>
    <lineage>
        <taxon>Bacteria</taxon>
        <taxon>Bacillati</taxon>
        <taxon>Bacillota</taxon>
        <taxon>Clostridia</taxon>
        <taxon>Eubacteriales</taxon>
        <taxon>Oscillospiraceae</taxon>
        <taxon>Sporobacter</taxon>
    </lineage>
</organism>
<comment type="subcellular location">
    <subcellularLocation>
        <location evidence="1">Membrane</location>
        <topology evidence="1">Lipid-anchor</topology>
    </subcellularLocation>
</comment>
<evidence type="ECO:0000259" key="9">
    <source>
        <dbReference type="Pfam" id="PF25198"/>
    </source>
</evidence>
<proteinExistence type="inferred from homology"/>
<keyword evidence="7" id="KW-0449">Lipoprotein</keyword>
<keyword evidence="5" id="KW-0472">Membrane</keyword>
<dbReference type="GO" id="GO:0016020">
    <property type="term" value="C:membrane"/>
    <property type="evidence" value="ECO:0007669"/>
    <property type="project" value="UniProtKB-SubCell"/>
</dbReference>
<evidence type="ECO:0000256" key="3">
    <source>
        <dbReference type="ARBA" id="ARBA00022544"/>
    </source>
</evidence>
<dbReference type="STRING" id="1123282.SAMN02745823_02642"/>
<dbReference type="Gene3D" id="3.30.300.210">
    <property type="entry name" value="Nutrient germinant receptor protein C, domain 3"/>
    <property type="match status" value="1"/>
</dbReference>
<evidence type="ECO:0000256" key="5">
    <source>
        <dbReference type="ARBA" id="ARBA00023136"/>
    </source>
</evidence>
<evidence type="ECO:0000313" key="11">
    <source>
        <dbReference type="Proteomes" id="UP000183995"/>
    </source>
</evidence>
<dbReference type="InterPro" id="IPR046953">
    <property type="entry name" value="Spore_GerAC-like_C"/>
</dbReference>
<feature type="domain" description="Spore germination GerAC-like C-terminal" evidence="8">
    <location>
        <begin position="214"/>
        <end position="382"/>
    </location>
</feature>
<dbReference type="OrthoDB" id="9816067at2"/>
<dbReference type="NCBIfam" id="TIGR02887">
    <property type="entry name" value="spore_ger_x_C"/>
    <property type="match status" value="1"/>
</dbReference>
<name>A0A1M5YM61_9FIRM</name>
<evidence type="ECO:0000256" key="4">
    <source>
        <dbReference type="ARBA" id="ARBA00022729"/>
    </source>
</evidence>
<dbReference type="InterPro" id="IPR057336">
    <property type="entry name" value="GerAC_N"/>
</dbReference>
<sequence length="385" mass="43301">MKRHIFSVVSVFIVIAMLSGCQDQNTFEDIGFALSIGFDLSSNDGKTVYTMVFPNISDSGGSYSDKGDGSADYKVDIFSEETYLVREARDLGRLSSTKHVEGGKIQNVLFSSDLAQERKLSEYLEIFERDTRSTVQSTVIVVDGSARELLEKGSQFTEKPRISLYLADLLERNFKSGYCPDTNIVRYDILNVRPGISPIVPLIRLENDKIRVLGSALIDRDKMTGRLDTRETACLFLAMGKNKGSEITFALPEGVETQKKEGIIFTRKVKSKQSIRLENNTPVVSFDIRLSATLDEYTWGDITQQEFESRMEQSLSSSITATLNEVFKKLQEADCDVFGFGDKIHAYHNSYWKSIGGLEGWKTIYPTVKINVNLKADLIRYGEIK</sequence>
<evidence type="ECO:0000313" key="10">
    <source>
        <dbReference type="EMBL" id="SHI12989.1"/>
    </source>
</evidence>
<keyword evidence="3" id="KW-0309">Germination</keyword>
<feature type="domain" description="Spore germination protein N-terminal" evidence="9">
    <location>
        <begin position="23"/>
        <end position="204"/>
    </location>
</feature>
<dbReference type="AlphaFoldDB" id="A0A1M5YM61"/>